<organism evidence="2">
    <name type="scientific">Cucurbit aphid-borne yellows virus</name>
    <dbReference type="NCBI Taxonomy" id="91753"/>
    <lineage>
        <taxon>Viruses</taxon>
        <taxon>Riboviria</taxon>
        <taxon>Orthornavirae</taxon>
        <taxon>Pisuviricota</taxon>
        <taxon>Pisoniviricetes</taxon>
        <taxon>Sobelivirales</taxon>
        <taxon>Solemoviridae</taxon>
        <taxon>Polerovirus</taxon>
        <taxon>Polerovirus CABYV</taxon>
    </lineage>
</organism>
<feature type="compositionally biased region" description="Basic and acidic residues" evidence="1">
    <location>
        <begin position="200"/>
        <end position="217"/>
    </location>
</feature>
<dbReference type="EMBL" id="LC082306">
    <property type="protein sequence ID" value="BAS32789.1"/>
    <property type="molecule type" value="Genomic_RNA"/>
</dbReference>
<proteinExistence type="predicted"/>
<protein>
    <submittedName>
        <fullName evidence="2">RTD</fullName>
    </submittedName>
</protein>
<feature type="region of interest" description="Disordered" evidence="1">
    <location>
        <begin position="171"/>
        <end position="296"/>
    </location>
</feature>
<dbReference type="Pfam" id="PF01690">
    <property type="entry name" value="PLRV_ORF5"/>
    <property type="match status" value="1"/>
</dbReference>
<reference evidence="2" key="1">
    <citation type="submission" date="2015-09" db="EMBL/GenBank/DDBJ databases">
        <title>Complete genome sequence of Cucurbit aphid-borne yellow virus isolate from Korea.</title>
        <authorList>
            <person name="Yoon J."/>
            <person name="Choi S."/>
            <person name="Choi G."/>
        </authorList>
    </citation>
    <scope>NUCLEOTIDE SEQUENCE</scope>
    <source>
        <strain evidence="2">K1</strain>
    </source>
</reference>
<accession>A0A0M3VI78</accession>
<evidence type="ECO:0000256" key="1">
    <source>
        <dbReference type="SAM" id="MobiDB-lite"/>
    </source>
</evidence>
<dbReference type="GO" id="GO:0019028">
    <property type="term" value="C:viral capsid"/>
    <property type="evidence" value="ECO:0007669"/>
    <property type="project" value="InterPro"/>
</dbReference>
<name>A0A0M3VI78_9VIRU</name>
<dbReference type="InterPro" id="IPR002929">
    <property type="entry name" value="PLrV_ORF5"/>
</dbReference>
<evidence type="ECO:0000313" key="2">
    <source>
        <dbReference type="EMBL" id="BAS32789.1"/>
    </source>
</evidence>
<sequence>MYKWEDEKWDKVNLQAGYSRNDRRCMETYLTIPADKGKFHVYLEADGEFVVKHIGGELDGSWLGNIAYDVSQRGWNIGNYKGCKIKNYQSNTTFVAGHPDATMNSKSFDSARAVEVDWYASFELECDDEEGSWAIYPPPIQKDSSYNYTVSYGNYTEKYCEWGAISVSIDEDNNGSAPRRIPRKGAMAWSTPEPSFSGDESQRQDFKTPSPEERGSDVLESEEMKEEENLLDRFEEENIPDADDEDIWKGISRGSETGTTEDDRASTSSRLRGNLKPQGLPKPQPTRTITKFNPNPDLVEAWRPDLAPGYSKADVAAATVIAGGSIHEGRDMLRRRDEKVMDSRKKWGILSSASSLTSGSLKKLSAQSEKLAKLTTGERAEFERIKNSHGKTVAAEYLEVVLADKTS</sequence>
<dbReference type="PRINTS" id="PR00910">
    <property type="entry name" value="LVIRUSORF6"/>
</dbReference>
<feature type="compositionally biased region" description="Acidic residues" evidence="1">
    <location>
        <begin position="234"/>
        <end position="246"/>
    </location>
</feature>